<proteinExistence type="predicted"/>
<evidence type="ECO:0000313" key="2">
    <source>
        <dbReference type="EMBL" id="KAF7727056.1"/>
    </source>
</evidence>
<sequence length="60" mass="7193">MTDLSYFKSTAPHEWDSVHQVRQTPHKTDKSTKRGLKSVYNQYHTDLERLVRQPLEEHLE</sequence>
<evidence type="ECO:0000256" key="1">
    <source>
        <dbReference type="SAM" id="MobiDB-lite"/>
    </source>
</evidence>
<dbReference type="Proteomes" id="UP000605846">
    <property type="component" value="Unassembled WGS sequence"/>
</dbReference>
<name>A0A8H7EQJ0_9FUNG</name>
<reference evidence="2" key="1">
    <citation type="submission" date="2020-01" db="EMBL/GenBank/DDBJ databases">
        <title>Genome Sequencing of Three Apophysomyces-Like Fungal Strains Confirms a Novel Fungal Genus in the Mucoromycota with divergent Burkholderia-like Endosymbiotic Bacteria.</title>
        <authorList>
            <person name="Stajich J.E."/>
            <person name="Macias A.M."/>
            <person name="Carter-House D."/>
            <person name="Lovett B."/>
            <person name="Kasson L.R."/>
            <person name="Berry K."/>
            <person name="Grigoriev I."/>
            <person name="Chang Y."/>
            <person name="Spatafora J."/>
            <person name="Kasson M.T."/>
        </authorList>
    </citation>
    <scope>NUCLEOTIDE SEQUENCE</scope>
    <source>
        <strain evidence="2">NRRL A-21654</strain>
    </source>
</reference>
<feature type="non-terminal residue" evidence="2">
    <location>
        <position position="60"/>
    </location>
</feature>
<accession>A0A8H7EQJ0</accession>
<dbReference type="EMBL" id="JABAYA010000066">
    <property type="protein sequence ID" value="KAF7727056.1"/>
    <property type="molecule type" value="Genomic_DNA"/>
</dbReference>
<comment type="caution">
    <text evidence="2">The sequence shown here is derived from an EMBL/GenBank/DDBJ whole genome shotgun (WGS) entry which is preliminary data.</text>
</comment>
<keyword evidence="3" id="KW-1185">Reference proteome</keyword>
<dbReference type="AlphaFoldDB" id="A0A8H7EQJ0"/>
<organism evidence="2 3">
    <name type="scientific">Apophysomyces ossiformis</name>
    <dbReference type="NCBI Taxonomy" id="679940"/>
    <lineage>
        <taxon>Eukaryota</taxon>
        <taxon>Fungi</taxon>
        <taxon>Fungi incertae sedis</taxon>
        <taxon>Mucoromycota</taxon>
        <taxon>Mucoromycotina</taxon>
        <taxon>Mucoromycetes</taxon>
        <taxon>Mucorales</taxon>
        <taxon>Mucorineae</taxon>
        <taxon>Mucoraceae</taxon>
        <taxon>Apophysomyces</taxon>
    </lineage>
</organism>
<feature type="region of interest" description="Disordered" evidence="1">
    <location>
        <begin position="1"/>
        <end position="36"/>
    </location>
</feature>
<protein>
    <submittedName>
        <fullName evidence="2">Uncharacterized protein</fullName>
    </submittedName>
</protein>
<evidence type="ECO:0000313" key="3">
    <source>
        <dbReference type="Proteomes" id="UP000605846"/>
    </source>
</evidence>
<gene>
    <name evidence="2" type="ORF">EC973_008103</name>
</gene>